<dbReference type="STRING" id="161895.CPHO_01840"/>
<feature type="region of interest" description="Disordered" evidence="3">
    <location>
        <begin position="277"/>
        <end position="303"/>
    </location>
</feature>
<keyword evidence="4" id="KW-0472">Membrane</keyword>
<organism evidence="5 6">
    <name type="scientific">Corynebacterium phocae</name>
    <dbReference type="NCBI Taxonomy" id="161895"/>
    <lineage>
        <taxon>Bacteria</taxon>
        <taxon>Bacillati</taxon>
        <taxon>Actinomycetota</taxon>
        <taxon>Actinomycetes</taxon>
        <taxon>Mycobacteriales</taxon>
        <taxon>Corynebacteriaceae</taxon>
        <taxon>Corynebacterium</taxon>
    </lineage>
</organism>
<dbReference type="InterPro" id="IPR042002">
    <property type="entry name" value="Sortase_C"/>
</dbReference>
<reference evidence="5 6" key="1">
    <citation type="submission" date="2014-08" db="EMBL/GenBank/DDBJ databases">
        <title>Complete genome sequence of Corynebacterium phocae M408/89/1(T)(=DSM 44612(T)), isolated from the common seal (Phoca vitulina).</title>
        <authorList>
            <person name="Ruckert C."/>
            <person name="Albersmeier A."/>
            <person name="Winkler A."/>
            <person name="Kalinowski J."/>
        </authorList>
    </citation>
    <scope>NUCLEOTIDE SEQUENCE [LARGE SCALE GENOMIC DNA]</scope>
    <source>
        <strain evidence="5 6">M408/89/1</strain>
    </source>
</reference>
<dbReference type="GO" id="GO:0016787">
    <property type="term" value="F:hydrolase activity"/>
    <property type="evidence" value="ECO:0007669"/>
    <property type="project" value="UniProtKB-KW"/>
</dbReference>
<keyword evidence="6" id="KW-1185">Reference proteome</keyword>
<evidence type="ECO:0000313" key="6">
    <source>
        <dbReference type="Proteomes" id="UP000185491"/>
    </source>
</evidence>
<dbReference type="NCBIfam" id="TIGR01076">
    <property type="entry name" value="sortase_fam"/>
    <property type="match status" value="1"/>
</dbReference>
<dbReference type="Proteomes" id="UP000185491">
    <property type="component" value="Chromosome"/>
</dbReference>
<evidence type="ECO:0000313" key="5">
    <source>
        <dbReference type="EMBL" id="APT93605.1"/>
    </source>
</evidence>
<evidence type="ECO:0000256" key="3">
    <source>
        <dbReference type="SAM" id="MobiDB-lite"/>
    </source>
</evidence>
<protein>
    <submittedName>
        <fullName evidence="5">Fimbrial protein</fullName>
    </submittedName>
</protein>
<evidence type="ECO:0000256" key="4">
    <source>
        <dbReference type="SAM" id="Phobius"/>
    </source>
</evidence>
<evidence type="ECO:0000256" key="2">
    <source>
        <dbReference type="PIRSR" id="PIRSR605754-1"/>
    </source>
</evidence>
<keyword evidence="1" id="KW-0378">Hydrolase</keyword>
<evidence type="ECO:0000256" key="1">
    <source>
        <dbReference type="ARBA" id="ARBA00022801"/>
    </source>
</evidence>
<dbReference type="InterPro" id="IPR005754">
    <property type="entry name" value="Sortase"/>
</dbReference>
<dbReference type="InterPro" id="IPR023365">
    <property type="entry name" value="Sortase_dom-sf"/>
</dbReference>
<feature type="active site" description="Proton donor/acceptor" evidence="2">
    <location>
        <position position="145"/>
    </location>
</feature>
<dbReference type="Gene3D" id="2.40.260.10">
    <property type="entry name" value="Sortase"/>
    <property type="match status" value="1"/>
</dbReference>
<feature type="compositionally biased region" description="Polar residues" evidence="3">
    <location>
        <begin position="281"/>
        <end position="296"/>
    </location>
</feature>
<gene>
    <name evidence="5" type="ORF">CPHO_01840</name>
</gene>
<sequence>MSVISVILTIVGLVAILYPVAATIYMNSQQQGAVEVFSEQQESIPAEKLAEQIEQAREWNAANQGGPILDPWLARISKDNELYQSYTEQLALTQVMGQVTIPSIDSKLPIYHGTTEEVLTKGIGHLFGSGLPVGGEGTHAVLTGHTGIPVATLWDNLIDVKKGDAIYLTVSGEDMKYKVYDLQVVLPGESDSLRPIPGRDVITLITCTPYGINSHRLLVHAERVPMDPDEDVRQIIETVGQPWQWWMTAALVIVGLFLLLTIYEWVRNRRRDRKKAASAAQEENNVITAESGSVMQEENDPWK</sequence>
<dbReference type="SUPFAM" id="SSF63817">
    <property type="entry name" value="Sortase"/>
    <property type="match status" value="1"/>
</dbReference>
<proteinExistence type="predicted"/>
<accession>A0A1L7D672</accession>
<feature type="active site" description="Acyl-thioester intermediate" evidence="2">
    <location>
        <position position="207"/>
    </location>
</feature>
<dbReference type="KEGG" id="cpho:CPHO_01840"/>
<dbReference type="NCBIfam" id="NF033745">
    <property type="entry name" value="class_C_sortase"/>
    <property type="match status" value="1"/>
</dbReference>
<keyword evidence="4" id="KW-0812">Transmembrane</keyword>
<dbReference type="Pfam" id="PF04203">
    <property type="entry name" value="Sortase"/>
    <property type="match status" value="1"/>
</dbReference>
<dbReference type="AlphaFoldDB" id="A0A1L7D672"/>
<name>A0A1L7D672_9CORY</name>
<keyword evidence="4" id="KW-1133">Transmembrane helix</keyword>
<dbReference type="CDD" id="cd05827">
    <property type="entry name" value="Sortase_C"/>
    <property type="match status" value="1"/>
</dbReference>
<feature type="transmembrane region" description="Helical" evidence="4">
    <location>
        <begin position="243"/>
        <end position="266"/>
    </location>
</feature>
<dbReference type="EMBL" id="CP009249">
    <property type="protein sequence ID" value="APT93605.1"/>
    <property type="molecule type" value="Genomic_DNA"/>
</dbReference>